<keyword evidence="1" id="KW-0812">Transmembrane</keyword>
<accession>A0A7E4VMU2</accession>
<organism evidence="2 3">
    <name type="scientific">Panagrellus redivivus</name>
    <name type="common">Microworm</name>
    <dbReference type="NCBI Taxonomy" id="6233"/>
    <lineage>
        <taxon>Eukaryota</taxon>
        <taxon>Metazoa</taxon>
        <taxon>Ecdysozoa</taxon>
        <taxon>Nematoda</taxon>
        <taxon>Chromadorea</taxon>
        <taxon>Rhabditida</taxon>
        <taxon>Tylenchina</taxon>
        <taxon>Panagrolaimomorpha</taxon>
        <taxon>Panagrolaimoidea</taxon>
        <taxon>Panagrolaimidae</taxon>
        <taxon>Panagrellus</taxon>
    </lineage>
</organism>
<evidence type="ECO:0000313" key="2">
    <source>
        <dbReference type="Proteomes" id="UP000492821"/>
    </source>
</evidence>
<reference evidence="2" key="1">
    <citation type="journal article" date="2013" name="Genetics">
        <title>The draft genome and transcriptome of Panagrellus redivivus are shaped by the harsh demands of a free-living lifestyle.</title>
        <authorList>
            <person name="Srinivasan J."/>
            <person name="Dillman A.R."/>
            <person name="Macchietto M.G."/>
            <person name="Heikkinen L."/>
            <person name="Lakso M."/>
            <person name="Fracchia K.M."/>
            <person name="Antoshechkin I."/>
            <person name="Mortazavi A."/>
            <person name="Wong G."/>
            <person name="Sternberg P.W."/>
        </authorList>
    </citation>
    <scope>NUCLEOTIDE SEQUENCE [LARGE SCALE GENOMIC DNA]</scope>
    <source>
        <strain evidence="2">MT8872</strain>
    </source>
</reference>
<dbReference type="AlphaFoldDB" id="A0A7E4VMU2"/>
<dbReference type="Proteomes" id="UP000492821">
    <property type="component" value="Unassembled WGS sequence"/>
</dbReference>
<proteinExistence type="predicted"/>
<keyword evidence="2" id="KW-1185">Reference proteome</keyword>
<protein>
    <submittedName>
        <fullName evidence="3">G_PROTEIN_RECEP_F1_2 domain-containing protein</fullName>
    </submittedName>
</protein>
<keyword evidence="1" id="KW-0472">Membrane</keyword>
<dbReference type="WBParaSite" id="Pan_g22060.t1">
    <property type="protein sequence ID" value="Pan_g22060.t1"/>
    <property type="gene ID" value="Pan_g22060"/>
</dbReference>
<evidence type="ECO:0000313" key="3">
    <source>
        <dbReference type="WBParaSite" id="Pan_g22060.t1"/>
    </source>
</evidence>
<feature type="transmembrane region" description="Helical" evidence="1">
    <location>
        <begin position="94"/>
        <end position="112"/>
    </location>
</feature>
<sequence>MVVPGDPRIPGQNNPLEKAGTQSVAALSFGFLQQSMAAPSNSNKPALSAEQVHAIVARTVAKIAKNNKSKIRKSTKMPMTKAEKQHLRRMLHRSFTLVVVIVILIPLIVIALNCAYDKPFIPKSQGFCNDAVHLFTKYEVRKTLVKNYHMTMNNFEILVIDTATSYVVNATKSIDENLQKFCCKAVTFYNNTLGQHVKSFSELIAGL</sequence>
<evidence type="ECO:0000256" key="1">
    <source>
        <dbReference type="SAM" id="Phobius"/>
    </source>
</evidence>
<keyword evidence="1" id="KW-1133">Transmembrane helix</keyword>
<name>A0A7E4VMU2_PANRE</name>
<reference evidence="3" key="2">
    <citation type="submission" date="2020-10" db="UniProtKB">
        <authorList>
            <consortium name="WormBaseParasite"/>
        </authorList>
    </citation>
    <scope>IDENTIFICATION</scope>
</reference>